<dbReference type="HOGENOM" id="CLU_2853742_0_0_1"/>
<evidence type="ECO:0000313" key="2">
    <source>
        <dbReference type="Proteomes" id="UP000008022"/>
    </source>
</evidence>
<reference evidence="2" key="1">
    <citation type="submission" date="2013-06" db="EMBL/GenBank/DDBJ databases">
        <authorList>
            <person name="Zhao Q."/>
        </authorList>
    </citation>
    <scope>NUCLEOTIDE SEQUENCE</scope>
    <source>
        <strain evidence="2">cv. W1943</strain>
    </source>
</reference>
<dbReference type="Gramene" id="ORUFI12G05590.1">
    <property type="protein sequence ID" value="ORUFI12G05590.1"/>
    <property type="gene ID" value="ORUFI12G05590"/>
</dbReference>
<protein>
    <submittedName>
        <fullName evidence="1">Uncharacterized protein</fullName>
    </submittedName>
</protein>
<proteinExistence type="predicted"/>
<dbReference type="EnsemblPlants" id="ORUFI12G05590.1">
    <property type="protein sequence ID" value="ORUFI12G05590.1"/>
    <property type="gene ID" value="ORUFI12G05590"/>
</dbReference>
<keyword evidence="2" id="KW-1185">Reference proteome</keyword>
<organism evidence="1 2">
    <name type="scientific">Oryza rufipogon</name>
    <name type="common">Brownbeard rice</name>
    <name type="synonym">Asian wild rice</name>
    <dbReference type="NCBI Taxonomy" id="4529"/>
    <lineage>
        <taxon>Eukaryota</taxon>
        <taxon>Viridiplantae</taxon>
        <taxon>Streptophyta</taxon>
        <taxon>Embryophyta</taxon>
        <taxon>Tracheophyta</taxon>
        <taxon>Spermatophyta</taxon>
        <taxon>Magnoliopsida</taxon>
        <taxon>Liliopsida</taxon>
        <taxon>Poales</taxon>
        <taxon>Poaceae</taxon>
        <taxon>BOP clade</taxon>
        <taxon>Oryzoideae</taxon>
        <taxon>Oryzeae</taxon>
        <taxon>Oryzinae</taxon>
        <taxon>Oryza</taxon>
    </lineage>
</organism>
<name>A0A0E0REM5_ORYRU</name>
<evidence type="ECO:0000313" key="1">
    <source>
        <dbReference type="EnsemblPlants" id="ORUFI12G05590.1"/>
    </source>
</evidence>
<accession>A0A0E0REM5</accession>
<dbReference type="AlphaFoldDB" id="A0A0E0REM5"/>
<reference evidence="1" key="2">
    <citation type="submission" date="2015-06" db="UniProtKB">
        <authorList>
            <consortium name="EnsemblPlants"/>
        </authorList>
    </citation>
    <scope>IDENTIFICATION</scope>
</reference>
<sequence length="65" mass="7575">MRMLEKEYAKAMSPNACRLRHTFCVELTPTPMLIPVRLPWIPPLAANSQLITIVWTMPRERPMPE</sequence>
<dbReference type="Proteomes" id="UP000008022">
    <property type="component" value="Unassembled WGS sequence"/>
</dbReference>